<keyword evidence="2" id="KW-1185">Reference proteome</keyword>
<accession>A0AAN6UXA0</accession>
<dbReference type="RefSeq" id="XP_062634096.1">
    <property type="nucleotide sequence ID" value="XM_062781845.1"/>
</dbReference>
<organism evidence="1 2">
    <name type="scientific">Dichotomopilus funicola</name>
    <dbReference type="NCBI Taxonomy" id="1934379"/>
    <lineage>
        <taxon>Eukaryota</taxon>
        <taxon>Fungi</taxon>
        <taxon>Dikarya</taxon>
        <taxon>Ascomycota</taxon>
        <taxon>Pezizomycotina</taxon>
        <taxon>Sordariomycetes</taxon>
        <taxon>Sordariomycetidae</taxon>
        <taxon>Sordariales</taxon>
        <taxon>Chaetomiaceae</taxon>
        <taxon>Dichotomopilus</taxon>
    </lineage>
</organism>
<sequence>MSVHRTWIQDVFRAVYSSDAAPVDEEAKAGGFRTTELDILNFINAQFAESDAESDASSLYMQPHFKLPVIDVDIQQPVCFNPGLLPPDSNPASKVDGKMDSQQREQVSRLENLETVYPETVNKCRTLDRYIHESITGLDLNSRNGNQVVSRFVLYEEWHSWVL</sequence>
<evidence type="ECO:0000313" key="1">
    <source>
        <dbReference type="EMBL" id="KAK4140725.1"/>
    </source>
</evidence>
<gene>
    <name evidence="1" type="ORF">C8A04DRAFT_31702</name>
</gene>
<reference evidence="1" key="2">
    <citation type="submission" date="2023-05" db="EMBL/GenBank/DDBJ databases">
        <authorList>
            <consortium name="Lawrence Berkeley National Laboratory"/>
            <person name="Steindorff A."/>
            <person name="Hensen N."/>
            <person name="Bonometti L."/>
            <person name="Westerberg I."/>
            <person name="Brannstrom I.O."/>
            <person name="Guillou S."/>
            <person name="Cros-Aarteil S."/>
            <person name="Calhoun S."/>
            <person name="Haridas S."/>
            <person name="Kuo A."/>
            <person name="Mondo S."/>
            <person name="Pangilinan J."/>
            <person name="Riley R."/>
            <person name="Labutti K."/>
            <person name="Andreopoulos B."/>
            <person name="Lipzen A."/>
            <person name="Chen C."/>
            <person name="Yanf M."/>
            <person name="Daum C."/>
            <person name="Ng V."/>
            <person name="Clum A."/>
            <person name="Ohm R."/>
            <person name="Martin F."/>
            <person name="Silar P."/>
            <person name="Natvig D."/>
            <person name="Lalanne C."/>
            <person name="Gautier V."/>
            <person name="Ament-Velasquez S.L."/>
            <person name="Kruys A."/>
            <person name="Hutchinson M.I."/>
            <person name="Powell A.J."/>
            <person name="Barry K."/>
            <person name="Miller A.N."/>
            <person name="Grigoriev I.V."/>
            <person name="Debuchy R."/>
            <person name="Gladieux P."/>
            <person name="Thoren M.H."/>
            <person name="Johannesson H."/>
        </authorList>
    </citation>
    <scope>NUCLEOTIDE SEQUENCE</scope>
    <source>
        <strain evidence="1">CBS 141.50</strain>
    </source>
</reference>
<protein>
    <submittedName>
        <fullName evidence="1">Uncharacterized protein</fullName>
    </submittedName>
</protein>
<evidence type="ECO:0000313" key="2">
    <source>
        <dbReference type="Proteomes" id="UP001302676"/>
    </source>
</evidence>
<dbReference type="EMBL" id="MU853624">
    <property type="protein sequence ID" value="KAK4140725.1"/>
    <property type="molecule type" value="Genomic_DNA"/>
</dbReference>
<dbReference type="AlphaFoldDB" id="A0AAN6UXA0"/>
<comment type="caution">
    <text evidence="1">The sequence shown here is derived from an EMBL/GenBank/DDBJ whole genome shotgun (WGS) entry which is preliminary data.</text>
</comment>
<reference evidence="1" key="1">
    <citation type="journal article" date="2023" name="Mol. Phylogenet. Evol.">
        <title>Genome-scale phylogeny and comparative genomics of the fungal order Sordariales.</title>
        <authorList>
            <person name="Hensen N."/>
            <person name="Bonometti L."/>
            <person name="Westerberg I."/>
            <person name="Brannstrom I.O."/>
            <person name="Guillou S."/>
            <person name="Cros-Aarteil S."/>
            <person name="Calhoun S."/>
            <person name="Haridas S."/>
            <person name="Kuo A."/>
            <person name="Mondo S."/>
            <person name="Pangilinan J."/>
            <person name="Riley R."/>
            <person name="LaButti K."/>
            <person name="Andreopoulos B."/>
            <person name="Lipzen A."/>
            <person name="Chen C."/>
            <person name="Yan M."/>
            <person name="Daum C."/>
            <person name="Ng V."/>
            <person name="Clum A."/>
            <person name="Steindorff A."/>
            <person name="Ohm R.A."/>
            <person name="Martin F."/>
            <person name="Silar P."/>
            <person name="Natvig D.O."/>
            <person name="Lalanne C."/>
            <person name="Gautier V."/>
            <person name="Ament-Velasquez S.L."/>
            <person name="Kruys A."/>
            <person name="Hutchinson M.I."/>
            <person name="Powell A.J."/>
            <person name="Barry K."/>
            <person name="Miller A.N."/>
            <person name="Grigoriev I.V."/>
            <person name="Debuchy R."/>
            <person name="Gladieux P."/>
            <person name="Hiltunen Thoren M."/>
            <person name="Johannesson H."/>
        </authorList>
    </citation>
    <scope>NUCLEOTIDE SEQUENCE</scope>
    <source>
        <strain evidence="1">CBS 141.50</strain>
    </source>
</reference>
<dbReference type="GeneID" id="87818458"/>
<name>A0AAN6UXA0_9PEZI</name>
<dbReference type="Proteomes" id="UP001302676">
    <property type="component" value="Unassembled WGS sequence"/>
</dbReference>
<proteinExistence type="predicted"/>